<accession>A0A1G2HYP3</accession>
<organism evidence="2 3">
    <name type="scientific">Candidatus Staskawiczbacteria bacterium RIFCSPHIGHO2_02_FULL_34_10</name>
    <dbReference type="NCBI Taxonomy" id="1802205"/>
    <lineage>
        <taxon>Bacteria</taxon>
        <taxon>Candidatus Staskawicziibacteriota</taxon>
    </lineage>
</organism>
<dbReference type="EMBL" id="MHOR01000006">
    <property type="protein sequence ID" value="OGZ67577.1"/>
    <property type="molecule type" value="Genomic_DNA"/>
</dbReference>
<keyword evidence="1" id="KW-0812">Transmembrane</keyword>
<keyword evidence="1" id="KW-0472">Membrane</keyword>
<reference evidence="2 3" key="1">
    <citation type="journal article" date="2016" name="Nat. Commun.">
        <title>Thousands of microbial genomes shed light on interconnected biogeochemical processes in an aquifer system.</title>
        <authorList>
            <person name="Anantharaman K."/>
            <person name="Brown C.T."/>
            <person name="Hug L.A."/>
            <person name="Sharon I."/>
            <person name="Castelle C.J."/>
            <person name="Probst A.J."/>
            <person name="Thomas B.C."/>
            <person name="Singh A."/>
            <person name="Wilkins M.J."/>
            <person name="Karaoz U."/>
            <person name="Brodie E.L."/>
            <person name="Williams K.H."/>
            <person name="Hubbard S.S."/>
            <person name="Banfield J.F."/>
        </authorList>
    </citation>
    <scope>NUCLEOTIDE SEQUENCE [LARGE SCALE GENOMIC DNA]</scope>
</reference>
<name>A0A1G2HYP3_9BACT</name>
<protein>
    <submittedName>
        <fullName evidence="2">Uncharacterized protein</fullName>
    </submittedName>
</protein>
<gene>
    <name evidence="2" type="ORF">A3C58_03350</name>
</gene>
<evidence type="ECO:0000313" key="3">
    <source>
        <dbReference type="Proteomes" id="UP000178380"/>
    </source>
</evidence>
<dbReference type="Proteomes" id="UP000178380">
    <property type="component" value="Unassembled WGS sequence"/>
</dbReference>
<keyword evidence="1" id="KW-1133">Transmembrane helix</keyword>
<comment type="caution">
    <text evidence="2">The sequence shown here is derived from an EMBL/GenBank/DDBJ whole genome shotgun (WGS) entry which is preliminary data.</text>
</comment>
<sequence>MEFNNLRNTSKKNIALAVIISLLIFSNIFLSVKYFLQAKEIVSLKREIKDQQTNEKIAAFFSLFVQKVLKTDKEVSFEDRLQLENSIRSIDDSELLQKWEKFTGGANETEIQSGVKDLLEILSRKIIY</sequence>
<evidence type="ECO:0000313" key="2">
    <source>
        <dbReference type="EMBL" id="OGZ67577.1"/>
    </source>
</evidence>
<dbReference type="AlphaFoldDB" id="A0A1G2HYP3"/>
<proteinExistence type="predicted"/>
<evidence type="ECO:0000256" key="1">
    <source>
        <dbReference type="SAM" id="Phobius"/>
    </source>
</evidence>
<feature type="transmembrane region" description="Helical" evidence="1">
    <location>
        <begin position="14"/>
        <end position="36"/>
    </location>
</feature>